<dbReference type="InterPro" id="IPR011006">
    <property type="entry name" value="CheY-like_superfamily"/>
</dbReference>
<feature type="domain" description="HTH LytTR-type" evidence="3">
    <location>
        <begin position="138"/>
        <end position="240"/>
    </location>
</feature>
<dbReference type="PANTHER" id="PTHR37299">
    <property type="entry name" value="TRANSCRIPTIONAL REGULATOR-RELATED"/>
    <property type="match status" value="1"/>
</dbReference>
<dbReference type="PANTHER" id="PTHR37299:SF1">
    <property type="entry name" value="STAGE 0 SPORULATION PROTEIN A HOMOLOG"/>
    <property type="match status" value="1"/>
</dbReference>
<dbReference type="GO" id="GO:0000156">
    <property type="term" value="F:phosphorelay response regulator activity"/>
    <property type="evidence" value="ECO:0007669"/>
    <property type="project" value="InterPro"/>
</dbReference>
<reference evidence="4 5" key="1">
    <citation type="submission" date="2019-04" db="EMBL/GenBank/DDBJ databases">
        <authorList>
            <person name="Liu A."/>
        </authorList>
    </citation>
    <scope>NUCLEOTIDE SEQUENCE [LARGE SCALE GENOMIC DNA]</scope>
    <source>
        <strain evidence="4 5">RZ03</strain>
    </source>
</reference>
<dbReference type="Gene3D" id="3.40.50.2300">
    <property type="match status" value="1"/>
</dbReference>
<gene>
    <name evidence="4" type="ORF">EM932_16975</name>
</gene>
<comment type="caution">
    <text evidence="4">The sequence shown here is derived from an EMBL/GenBank/DDBJ whole genome shotgun (WGS) entry which is preliminary data.</text>
</comment>
<protein>
    <submittedName>
        <fullName evidence="4">Response regulator transcription factor</fullName>
    </submittedName>
</protein>
<evidence type="ECO:0000256" key="1">
    <source>
        <dbReference type="PROSITE-ProRule" id="PRU00169"/>
    </source>
</evidence>
<dbReference type="EMBL" id="SRSO01000028">
    <property type="protein sequence ID" value="TGV01052.1"/>
    <property type="molecule type" value="Genomic_DNA"/>
</dbReference>
<dbReference type="Gene3D" id="2.40.50.1020">
    <property type="entry name" value="LytTr DNA-binding domain"/>
    <property type="match status" value="1"/>
</dbReference>
<evidence type="ECO:0000259" key="2">
    <source>
        <dbReference type="PROSITE" id="PS50110"/>
    </source>
</evidence>
<dbReference type="GO" id="GO:0003677">
    <property type="term" value="F:DNA binding"/>
    <property type="evidence" value="ECO:0007669"/>
    <property type="project" value="InterPro"/>
</dbReference>
<accession>A0A4S1DUG9</accession>
<dbReference type="InterPro" id="IPR001789">
    <property type="entry name" value="Sig_transdc_resp-reg_receiver"/>
</dbReference>
<dbReference type="OrthoDB" id="2168082at2"/>
<evidence type="ECO:0000313" key="5">
    <source>
        <dbReference type="Proteomes" id="UP000307602"/>
    </source>
</evidence>
<evidence type="ECO:0000313" key="4">
    <source>
        <dbReference type="EMBL" id="TGV01052.1"/>
    </source>
</evidence>
<dbReference type="InterPro" id="IPR046947">
    <property type="entry name" value="LytR-like"/>
</dbReference>
<dbReference type="InterPro" id="IPR007492">
    <property type="entry name" value="LytTR_DNA-bd_dom"/>
</dbReference>
<dbReference type="PROSITE" id="PS50110">
    <property type="entry name" value="RESPONSE_REGULATORY"/>
    <property type="match status" value="1"/>
</dbReference>
<organism evidence="4 5">
    <name type="scientific">Flavivirga rizhaonensis</name>
    <dbReference type="NCBI Taxonomy" id="2559571"/>
    <lineage>
        <taxon>Bacteria</taxon>
        <taxon>Pseudomonadati</taxon>
        <taxon>Bacteroidota</taxon>
        <taxon>Flavobacteriia</taxon>
        <taxon>Flavobacteriales</taxon>
        <taxon>Flavobacteriaceae</taxon>
        <taxon>Flavivirga</taxon>
    </lineage>
</organism>
<proteinExistence type="predicted"/>
<name>A0A4S1DUG9_9FLAO</name>
<dbReference type="Proteomes" id="UP000307602">
    <property type="component" value="Unassembled WGS sequence"/>
</dbReference>
<comment type="caution">
    <text evidence="1">Lacks conserved residue(s) required for the propagation of feature annotation.</text>
</comment>
<dbReference type="SMART" id="SM00850">
    <property type="entry name" value="LytTR"/>
    <property type="match status" value="1"/>
</dbReference>
<dbReference type="AlphaFoldDB" id="A0A4S1DUG9"/>
<dbReference type="Pfam" id="PF04397">
    <property type="entry name" value="LytTR"/>
    <property type="match status" value="1"/>
</dbReference>
<feature type="domain" description="Response regulatory" evidence="2">
    <location>
        <begin position="12"/>
        <end position="127"/>
    </location>
</feature>
<keyword evidence="5" id="KW-1185">Reference proteome</keyword>
<sequence length="250" mass="29397">MFSLFNYKTLNNYLIIDTEEININRIKKVLDDFPEFNCVDCDYDYFEPIDVILKNTPDLIFLNLDTILDNPFNLVNEVEQYLKKDYEFIAISSSKEKTYEAIKTGFFDYLLNPITELDIRKAALKFKKKHPNKISKTICLKSYKDYQYLNADEILFLKADNNTTDFYMNNGHTVSAFKTLKTFELILPKNFLRIHKSYIINKNYVNRVNYGTLNCTLKKCLKKIPFSKTYINNVEFMINTLSQTSVLGLS</sequence>
<evidence type="ECO:0000259" key="3">
    <source>
        <dbReference type="PROSITE" id="PS50930"/>
    </source>
</evidence>
<dbReference type="SUPFAM" id="SSF52172">
    <property type="entry name" value="CheY-like"/>
    <property type="match status" value="1"/>
</dbReference>
<dbReference type="PROSITE" id="PS50930">
    <property type="entry name" value="HTH_LYTTR"/>
    <property type="match status" value="1"/>
</dbReference>